<protein>
    <recommendedName>
        <fullName evidence="3">DUF2974 domain-containing protein</fullName>
    </recommendedName>
</protein>
<accession>A0A2G3E6R4</accession>
<reference evidence="1" key="1">
    <citation type="submission" date="2017-10" db="EMBL/GenBank/DDBJ databases">
        <title>Resolving the taxonomy of Roseburia spp., Eubacterium rectale and Agathobacter spp. through phylogenomic analysis.</title>
        <authorList>
            <person name="Sheridan P.O."/>
            <person name="Walker A.W."/>
            <person name="Duncan S.H."/>
            <person name="Scott K.P."/>
            <person name="Toole P.W.O."/>
            <person name="Luis P."/>
            <person name="Flint H.J."/>
        </authorList>
    </citation>
    <scope>NUCLEOTIDE SEQUENCE [LARGE SCALE GENOMIC DNA]</scope>
    <source>
        <strain evidence="1">JK10</strain>
    </source>
</reference>
<dbReference type="InterPro" id="IPR024499">
    <property type="entry name" value="Mbeg1-like"/>
</dbReference>
<dbReference type="Proteomes" id="UP000224317">
    <property type="component" value="Unassembled WGS sequence"/>
</dbReference>
<dbReference type="Pfam" id="PF11187">
    <property type="entry name" value="Mbeg1-like"/>
    <property type="match status" value="1"/>
</dbReference>
<comment type="caution">
    <text evidence="1">The sequence shown here is derived from an EMBL/GenBank/DDBJ whole genome shotgun (WGS) entry which is preliminary data.</text>
</comment>
<dbReference type="EMBL" id="PDYH01000060">
    <property type="protein sequence ID" value="PHU38988.1"/>
    <property type="molecule type" value="Genomic_DNA"/>
</dbReference>
<organism evidence="1 2">
    <name type="scientific">Pseudobutyrivibrio ruminis</name>
    <dbReference type="NCBI Taxonomy" id="46206"/>
    <lineage>
        <taxon>Bacteria</taxon>
        <taxon>Bacillati</taxon>
        <taxon>Bacillota</taxon>
        <taxon>Clostridia</taxon>
        <taxon>Lachnospirales</taxon>
        <taxon>Lachnospiraceae</taxon>
        <taxon>Pseudobutyrivibrio</taxon>
    </lineage>
</organism>
<dbReference type="SUPFAM" id="SSF53474">
    <property type="entry name" value="alpha/beta-Hydrolases"/>
    <property type="match status" value="1"/>
</dbReference>
<sequence>MMFIVCTIVTELIEEKAEDGKEMTDEKLALLEHITYIDENVLKAAGIDKELLEVKDEKSVVRILKIFDDKALDNLRNYRKKTLFNIGNEEKQNIVDGALISGKNWANIIETIKNDEELKNLVVKDSEQITTKKGKKYNLQICYQDPFSKQGIITYKGTTGYEEWDDNVKGISLKDTPCQDNALKFFQRNEKSFDDIVLVGHSKGANKAMYTTIVSDSDKISKCIGMDGQGFSNEFFKEYEAQIEKHGSKITNYSVDRDFVHVLMKQIPNSEQKYCEAYGVQKWAQFHTPFSMFKSQDGKMELNGSDKSPVFVNTNENRYTALLRKFTTYLMDKGKPEDVEKIVNYIGPFVGDFLGNGSFLKAIQQAKGSNFINLIRIFKEAIQFSKTENVTLKDWRGFFRTFGLKDTGEDNTESIDNQQTVYNVKTDENVIEYPTLESQDSLKSKKIITEQRDPYEKKYMFKSHKPEAETINQVISIEQPQWDVECER</sequence>
<gene>
    <name evidence="1" type="ORF">CSX00_13015</name>
</gene>
<evidence type="ECO:0000313" key="2">
    <source>
        <dbReference type="Proteomes" id="UP000224317"/>
    </source>
</evidence>
<evidence type="ECO:0000313" key="1">
    <source>
        <dbReference type="EMBL" id="PHU38988.1"/>
    </source>
</evidence>
<proteinExistence type="predicted"/>
<evidence type="ECO:0008006" key="3">
    <source>
        <dbReference type="Google" id="ProtNLM"/>
    </source>
</evidence>
<keyword evidence="2" id="KW-1185">Reference proteome</keyword>
<dbReference type="InterPro" id="IPR029058">
    <property type="entry name" value="AB_hydrolase_fold"/>
</dbReference>
<dbReference type="AlphaFoldDB" id="A0A2G3E6R4"/>
<name>A0A2G3E6R4_9FIRM</name>